<gene>
    <name evidence="10" type="ORF">G3567_00095</name>
</gene>
<evidence type="ECO:0000256" key="2">
    <source>
        <dbReference type="ARBA" id="ARBA00022676"/>
    </source>
</evidence>
<dbReference type="GO" id="GO:0016757">
    <property type="term" value="F:glycosyltransferase activity"/>
    <property type="evidence" value="ECO:0007669"/>
    <property type="project" value="UniProtKB-KW"/>
</dbReference>
<feature type="transmembrane region" description="Helical" evidence="9">
    <location>
        <begin position="381"/>
        <end position="401"/>
    </location>
</feature>
<feature type="transmembrane region" description="Helical" evidence="9">
    <location>
        <begin position="463"/>
        <end position="485"/>
    </location>
</feature>
<evidence type="ECO:0000256" key="9">
    <source>
        <dbReference type="SAM" id="Phobius"/>
    </source>
</evidence>
<dbReference type="EMBL" id="JAAIKD010000001">
    <property type="protein sequence ID" value="NEV92549.1"/>
    <property type="molecule type" value="Genomic_DNA"/>
</dbReference>
<dbReference type="Pfam" id="PF13641">
    <property type="entry name" value="Glyco_tranf_2_3"/>
    <property type="match status" value="1"/>
</dbReference>
<reference evidence="10 11" key="1">
    <citation type="submission" date="2020-02" db="EMBL/GenBank/DDBJ databases">
        <title>Flavobacteriaceae Psychroflexus bacterium YR1-1, complete genome.</title>
        <authorList>
            <person name="Li Y."/>
            <person name="Wu S."/>
        </authorList>
    </citation>
    <scope>NUCLEOTIDE SEQUENCE [LARGE SCALE GENOMIC DNA]</scope>
    <source>
        <strain evidence="10 11">YR1-1</strain>
    </source>
</reference>
<dbReference type="Proteomes" id="UP000478505">
    <property type="component" value="Unassembled WGS sequence"/>
</dbReference>
<evidence type="ECO:0000256" key="7">
    <source>
        <dbReference type="ARBA" id="ARBA00023136"/>
    </source>
</evidence>
<dbReference type="PANTHER" id="PTHR32044">
    <property type="entry name" value="GLUCOMANNAN 4-BETA-MANNOSYLTRANSFERASE 9"/>
    <property type="match status" value="1"/>
</dbReference>
<keyword evidence="6" id="KW-0333">Golgi apparatus</keyword>
<comment type="subcellular location">
    <subcellularLocation>
        <location evidence="1">Golgi apparatus membrane</location>
        <topology evidence="1">Multi-pass membrane protein</topology>
    </subcellularLocation>
</comment>
<feature type="transmembrane region" description="Helical" evidence="9">
    <location>
        <begin position="436"/>
        <end position="457"/>
    </location>
</feature>
<dbReference type="SUPFAM" id="SSF53448">
    <property type="entry name" value="Nucleotide-diphospho-sugar transferases"/>
    <property type="match status" value="1"/>
</dbReference>
<evidence type="ECO:0000256" key="5">
    <source>
        <dbReference type="ARBA" id="ARBA00022989"/>
    </source>
</evidence>
<keyword evidence="7 9" id="KW-0472">Membrane</keyword>
<keyword evidence="3 10" id="KW-0808">Transferase</keyword>
<name>A0A6B3QX16_9FLAO</name>
<keyword evidence="8" id="KW-0961">Cell wall biogenesis/degradation</keyword>
<comment type="caution">
    <text evidence="10">The sequence shown here is derived from an EMBL/GenBank/DDBJ whole genome shotgun (WGS) entry which is preliminary data.</text>
</comment>
<evidence type="ECO:0000256" key="8">
    <source>
        <dbReference type="ARBA" id="ARBA00023316"/>
    </source>
</evidence>
<organism evidence="10 11">
    <name type="scientific">Psychroflexus aurantiacus</name>
    <dbReference type="NCBI Taxonomy" id="2709310"/>
    <lineage>
        <taxon>Bacteria</taxon>
        <taxon>Pseudomonadati</taxon>
        <taxon>Bacteroidota</taxon>
        <taxon>Flavobacteriia</taxon>
        <taxon>Flavobacteriales</taxon>
        <taxon>Flavobacteriaceae</taxon>
        <taxon>Psychroflexus</taxon>
    </lineage>
</organism>
<protein>
    <submittedName>
        <fullName evidence="10">Glycosyltransferase</fullName>
    </submittedName>
</protein>
<evidence type="ECO:0000256" key="1">
    <source>
        <dbReference type="ARBA" id="ARBA00004653"/>
    </source>
</evidence>
<evidence type="ECO:0000256" key="6">
    <source>
        <dbReference type="ARBA" id="ARBA00023034"/>
    </source>
</evidence>
<evidence type="ECO:0000256" key="4">
    <source>
        <dbReference type="ARBA" id="ARBA00022692"/>
    </source>
</evidence>
<dbReference type="Gene3D" id="3.90.550.10">
    <property type="entry name" value="Spore Coat Polysaccharide Biosynthesis Protein SpsA, Chain A"/>
    <property type="match status" value="1"/>
</dbReference>
<dbReference type="AlphaFoldDB" id="A0A6B3QX16"/>
<sequence length="488" mass="55949">MIFEYIIVGLYTLALFLILVYSLLQLQLVLHYQKAKKKSPQVLKEPAEWPKVTVQLPLYNEQYVVKRLLNKIAQLDYPASKLEIQVLDDSTDASRAHTEQLTQALIQQGVNAKYMHRTNRENFKAGALKEGLKTAEGEFIAVFDADFLPRRDWLKKTIPHFSKPDIGVVQTRWGHVNRNYSLLTKIQAFALDFHFLIEQVGRSFGGHFINFNGTAGVWRKTCIKDAGNWQGDTLTEDLDLSYRAQLKGWKFTYLKEVVTPAELPVVLSAARSQQFRWNKGAAENFRKNFRTVYKSKAITATSKLHSFFHLLNSSMFLLILLVAVLSIPILYIKFQQESWDLIFYILAAMGVSTLLFIYGYWISYREIHGGGFVSFLKFTGLFLAFFSIAMGLSVHNSWAILEGHFNKKSAFIRTPKFDISSSTDTWKGKTYINKKLSVLNSIEILLFGYFIYGLYSAYLTQDFGLVIFHAMLVFGFGFISFKTLFSKA</sequence>
<evidence type="ECO:0000313" key="11">
    <source>
        <dbReference type="Proteomes" id="UP000478505"/>
    </source>
</evidence>
<feature type="transmembrane region" description="Helical" evidence="9">
    <location>
        <begin position="315"/>
        <end position="334"/>
    </location>
</feature>
<dbReference type="GO" id="GO:0071555">
    <property type="term" value="P:cell wall organization"/>
    <property type="evidence" value="ECO:0007669"/>
    <property type="project" value="UniProtKB-KW"/>
</dbReference>
<accession>A0A6B3QX16</accession>
<keyword evidence="4 9" id="KW-0812">Transmembrane</keyword>
<evidence type="ECO:0000256" key="3">
    <source>
        <dbReference type="ARBA" id="ARBA00022679"/>
    </source>
</evidence>
<dbReference type="FunFam" id="3.90.550.10:FF:000057">
    <property type="entry name" value="Glycosyltransferase-like protein, family 2"/>
    <property type="match status" value="1"/>
</dbReference>
<feature type="transmembrane region" description="Helical" evidence="9">
    <location>
        <begin position="5"/>
        <end position="24"/>
    </location>
</feature>
<proteinExistence type="predicted"/>
<dbReference type="InterPro" id="IPR029044">
    <property type="entry name" value="Nucleotide-diphossugar_trans"/>
</dbReference>
<feature type="transmembrane region" description="Helical" evidence="9">
    <location>
        <begin position="341"/>
        <end position="361"/>
    </location>
</feature>
<keyword evidence="11" id="KW-1185">Reference proteome</keyword>
<dbReference type="CDD" id="cd06437">
    <property type="entry name" value="CESA_CaSu_A2"/>
    <property type="match status" value="1"/>
</dbReference>
<keyword evidence="2" id="KW-0328">Glycosyltransferase</keyword>
<dbReference type="PANTHER" id="PTHR32044:SF80">
    <property type="entry name" value="XYLOGLUCAN GLYCOSYLTRANSFERASE 2-RELATED"/>
    <property type="match status" value="1"/>
</dbReference>
<evidence type="ECO:0000313" key="10">
    <source>
        <dbReference type="EMBL" id="NEV92549.1"/>
    </source>
</evidence>
<dbReference type="RefSeq" id="WP_164003146.1">
    <property type="nucleotide sequence ID" value="NZ_JAAIKD010000001.1"/>
</dbReference>
<keyword evidence="5 9" id="KW-1133">Transmembrane helix</keyword>